<dbReference type="InterPro" id="IPR012336">
    <property type="entry name" value="Thioredoxin-like_fold"/>
</dbReference>
<accession>A0A3B0RA28</accession>
<reference evidence="2" key="1">
    <citation type="submission" date="2018-06" db="EMBL/GenBank/DDBJ databases">
        <authorList>
            <person name="Zhirakovskaya E."/>
        </authorList>
    </citation>
    <scope>NUCLEOTIDE SEQUENCE</scope>
</reference>
<name>A0A3B0RA28_9ZZZZ</name>
<sequence>MKREIEIFTAGCPVCEPVVQLVKDTAGKDCEITIHNLAEQCESKICVTRMEAYGVKRLPAIAVDGKLLSCCTNIEITKDDLVNAGIGSC</sequence>
<gene>
    <name evidence="2" type="ORF">MNBD_BACTEROID02-756</name>
</gene>
<proteinExistence type="predicted"/>
<dbReference type="SUPFAM" id="SSF52833">
    <property type="entry name" value="Thioredoxin-like"/>
    <property type="match status" value="1"/>
</dbReference>
<evidence type="ECO:0000259" key="1">
    <source>
        <dbReference type="Pfam" id="PF13192"/>
    </source>
</evidence>
<feature type="domain" description="Thioredoxin-like fold" evidence="1">
    <location>
        <begin position="4"/>
        <end position="68"/>
    </location>
</feature>
<dbReference type="Pfam" id="PF13192">
    <property type="entry name" value="Thioredoxin_3"/>
    <property type="match status" value="1"/>
</dbReference>
<organism evidence="2">
    <name type="scientific">hydrothermal vent metagenome</name>
    <dbReference type="NCBI Taxonomy" id="652676"/>
    <lineage>
        <taxon>unclassified sequences</taxon>
        <taxon>metagenomes</taxon>
        <taxon>ecological metagenomes</taxon>
    </lineage>
</organism>
<dbReference type="AlphaFoldDB" id="A0A3B0RA28"/>
<dbReference type="EMBL" id="UOEB01000250">
    <property type="protein sequence ID" value="VAV85866.1"/>
    <property type="molecule type" value="Genomic_DNA"/>
</dbReference>
<dbReference type="InterPro" id="IPR036249">
    <property type="entry name" value="Thioredoxin-like_sf"/>
</dbReference>
<evidence type="ECO:0000313" key="2">
    <source>
        <dbReference type="EMBL" id="VAV85866.1"/>
    </source>
</evidence>
<protein>
    <recommendedName>
        <fullName evidence="1">Thioredoxin-like fold domain-containing protein</fullName>
    </recommendedName>
</protein>
<dbReference type="Gene3D" id="3.40.30.10">
    <property type="entry name" value="Glutaredoxin"/>
    <property type="match status" value="1"/>
</dbReference>